<evidence type="ECO:0000256" key="3">
    <source>
        <dbReference type="ARBA" id="ARBA00012438"/>
    </source>
</evidence>
<dbReference type="CDD" id="cd18773">
    <property type="entry name" value="PDC1_HK_sensor"/>
    <property type="match status" value="1"/>
</dbReference>
<dbReference type="Gene3D" id="6.10.340.10">
    <property type="match status" value="1"/>
</dbReference>
<reference evidence="10" key="1">
    <citation type="submission" date="2017-05" db="EMBL/GenBank/DDBJ databases">
        <authorList>
            <consortium name="The Broad Institute Genomics Platform"/>
            <consortium name="The Broad Institute Genomic Center for Infectious Diseases"/>
            <person name="Earl A."/>
            <person name="Manson A."/>
            <person name="Schwartman J."/>
            <person name="Gilmore M."/>
            <person name="Abouelleil A."/>
            <person name="Cao P."/>
            <person name="Chapman S."/>
            <person name="Cusick C."/>
            <person name="Shea T."/>
            <person name="Young S."/>
            <person name="Neafsey D."/>
            <person name="Nusbaum C."/>
            <person name="Birren B."/>
        </authorList>
    </citation>
    <scope>NUCLEOTIDE SEQUENCE</scope>
    <source>
        <strain evidence="10">7F3_DIV0205</strain>
    </source>
</reference>
<feature type="domain" description="Histidine kinase" evidence="9">
    <location>
        <begin position="283"/>
        <end position="500"/>
    </location>
</feature>
<dbReference type="GO" id="GO:0004721">
    <property type="term" value="F:phosphoprotein phosphatase activity"/>
    <property type="evidence" value="ECO:0007669"/>
    <property type="project" value="TreeGrafter"/>
</dbReference>
<evidence type="ECO:0000256" key="6">
    <source>
        <dbReference type="ARBA" id="ARBA00022777"/>
    </source>
</evidence>
<gene>
    <name evidence="10" type="ORF">A5821_001456</name>
</gene>
<evidence type="ECO:0000259" key="9">
    <source>
        <dbReference type="PROSITE" id="PS50109"/>
    </source>
</evidence>
<dbReference type="GO" id="GO:0016036">
    <property type="term" value="P:cellular response to phosphate starvation"/>
    <property type="evidence" value="ECO:0007669"/>
    <property type="project" value="TreeGrafter"/>
</dbReference>
<dbReference type="Proteomes" id="UP000194948">
    <property type="component" value="Chromosome"/>
</dbReference>
<dbReference type="InterPro" id="IPR036890">
    <property type="entry name" value="HATPase_C_sf"/>
</dbReference>
<dbReference type="GO" id="GO:0000155">
    <property type="term" value="F:phosphorelay sensor kinase activity"/>
    <property type="evidence" value="ECO:0007669"/>
    <property type="project" value="InterPro"/>
</dbReference>
<dbReference type="SMART" id="SM00387">
    <property type="entry name" value="HATPase_c"/>
    <property type="match status" value="1"/>
</dbReference>
<dbReference type="InterPro" id="IPR050351">
    <property type="entry name" value="BphY/WalK/GraS-like"/>
</dbReference>
<dbReference type="InterPro" id="IPR005467">
    <property type="entry name" value="His_kinase_dom"/>
</dbReference>
<evidence type="ECO:0000313" key="11">
    <source>
        <dbReference type="Proteomes" id="UP000194948"/>
    </source>
</evidence>
<protein>
    <recommendedName>
        <fullName evidence="3">histidine kinase</fullName>
        <ecNumber evidence="3">2.7.13.3</ecNumber>
    </recommendedName>
</protein>
<evidence type="ECO:0000256" key="8">
    <source>
        <dbReference type="SAM" id="Phobius"/>
    </source>
</evidence>
<keyword evidence="6" id="KW-0418">Kinase</keyword>
<dbReference type="PANTHER" id="PTHR45453">
    <property type="entry name" value="PHOSPHATE REGULON SENSOR PROTEIN PHOR"/>
    <property type="match status" value="1"/>
</dbReference>
<sequence>MKNKLTRKLILYFSLTLLLFSLVIGLAFSTLFSRQTVTIHTEEMTRRATVIADTLNDYFTEQEETTNDSSSSMHGMMGSNSSMKMGMGYSSFLKFMDQLAMDDIWIVDENADTITVGHGMHTKEYNELPDNARDVIRKVYTGKTTTSDAFSNFIGEPTVTVGAPIKNNTGDVLAVVLLHSAISTVQKEESQGYLLLLVSILMAWIIGLLLSILLSKKFIAPINKMSHFTEDLVVEKYDESLDIHTKDEMGQLGEKLTILKNRLAEAKFQRENREQAQKNFLSTISHELRTPVTVIRGSLESLNDGLINQPEKIKQYHQQLLTESIVLERLINDLLELSRLENPEFTIAMEPVSINDILSDSLRSLRLKAAEKEQQLLLENSLKHPVIVNGDYGRIRQLFVILIENAIKFSPKKATITVQSTLEKEHLVIRVHNPDSYISPKEQKEIFQRFHQVHSKKQLDGTGLGLAIAKEIADRHHFGLNVRSDKKTGTTFYVMIPIKQD</sequence>
<keyword evidence="8" id="KW-0812">Transmembrane</keyword>
<evidence type="ECO:0000256" key="2">
    <source>
        <dbReference type="ARBA" id="ARBA00004370"/>
    </source>
</evidence>
<keyword evidence="8" id="KW-0472">Membrane</keyword>
<dbReference type="Pfam" id="PF02518">
    <property type="entry name" value="HATPase_c"/>
    <property type="match status" value="1"/>
</dbReference>
<dbReference type="PANTHER" id="PTHR45453:SF1">
    <property type="entry name" value="PHOSPHATE REGULON SENSOR PROTEIN PHOR"/>
    <property type="match status" value="1"/>
</dbReference>
<keyword evidence="4" id="KW-0597">Phosphoprotein</keyword>
<dbReference type="SUPFAM" id="SSF55874">
    <property type="entry name" value="ATPase domain of HSP90 chaperone/DNA topoisomerase II/histidine kinase"/>
    <property type="match status" value="1"/>
</dbReference>
<keyword evidence="5" id="KW-0808">Transferase</keyword>
<evidence type="ECO:0000313" key="10">
    <source>
        <dbReference type="EMBL" id="WYK00360.1"/>
    </source>
</evidence>
<organism evidence="10 11">
    <name type="scientific">Candidatus Enterococcus palustris</name>
    <dbReference type="NCBI Taxonomy" id="1834189"/>
    <lineage>
        <taxon>Bacteria</taxon>
        <taxon>Bacillati</taxon>
        <taxon>Bacillota</taxon>
        <taxon>Bacilli</taxon>
        <taxon>Lactobacillales</taxon>
        <taxon>Enterococcaceae</taxon>
        <taxon>Enterococcus</taxon>
    </lineage>
</organism>
<evidence type="ECO:0000256" key="5">
    <source>
        <dbReference type="ARBA" id="ARBA00022679"/>
    </source>
</evidence>
<dbReference type="PROSITE" id="PS50109">
    <property type="entry name" value="HIS_KIN"/>
    <property type="match status" value="1"/>
</dbReference>
<dbReference type="Gene3D" id="1.10.287.130">
    <property type="match status" value="1"/>
</dbReference>
<evidence type="ECO:0000256" key="1">
    <source>
        <dbReference type="ARBA" id="ARBA00000085"/>
    </source>
</evidence>
<dbReference type="Pfam" id="PF00512">
    <property type="entry name" value="HisKA"/>
    <property type="match status" value="1"/>
</dbReference>
<dbReference type="AlphaFoldDB" id="A0AAQ3W7Y7"/>
<evidence type="ECO:0000256" key="7">
    <source>
        <dbReference type="ARBA" id="ARBA00023012"/>
    </source>
</evidence>
<dbReference type="SUPFAM" id="SSF47384">
    <property type="entry name" value="Homodimeric domain of signal transducing histidine kinase"/>
    <property type="match status" value="1"/>
</dbReference>
<dbReference type="PRINTS" id="PR00344">
    <property type="entry name" value="BCTRLSENSOR"/>
</dbReference>
<keyword evidence="7" id="KW-0902">Two-component regulatory system</keyword>
<name>A0AAQ3W7Y7_9ENTE</name>
<dbReference type="CDD" id="cd00082">
    <property type="entry name" value="HisKA"/>
    <property type="match status" value="1"/>
</dbReference>
<evidence type="ECO:0000256" key="4">
    <source>
        <dbReference type="ARBA" id="ARBA00022553"/>
    </source>
</evidence>
<dbReference type="InterPro" id="IPR036097">
    <property type="entry name" value="HisK_dim/P_sf"/>
</dbReference>
<dbReference type="Gene3D" id="3.30.565.10">
    <property type="entry name" value="Histidine kinase-like ATPase, C-terminal domain"/>
    <property type="match status" value="1"/>
</dbReference>
<dbReference type="EMBL" id="CP147244">
    <property type="protein sequence ID" value="WYK00360.1"/>
    <property type="molecule type" value="Genomic_DNA"/>
</dbReference>
<keyword evidence="11" id="KW-1185">Reference proteome</keyword>
<reference evidence="10" key="2">
    <citation type="submission" date="2024-03" db="EMBL/GenBank/DDBJ databases">
        <title>The Genome Sequence of Enterococcus sp. DIV0205d.</title>
        <authorList>
            <consortium name="The Broad Institute Genomics Platform"/>
            <consortium name="The Broad Institute Microbial Omics Core"/>
            <consortium name="The Broad Institute Genomic Center for Infectious Diseases"/>
            <person name="Earl A."/>
            <person name="Manson A."/>
            <person name="Gilmore M."/>
            <person name="Schwartman J."/>
            <person name="Shea T."/>
            <person name="Abouelleil A."/>
            <person name="Cao P."/>
            <person name="Chapman S."/>
            <person name="Cusick C."/>
            <person name="Young S."/>
            <person name="Neafsey D."/>
            <person name="Nusbaum C."/>
            <person name="Birren B."/>
        </authorList>
    </citation>
    <scope>NUCLEOTIDE SEQUENCE</scope>
    <source>
        <strain evidence="10">7F3_DIV0205</strain>
    </source>
</reference>
<keyword evidence="8" id="KW-1133">Transmembrane helix</keyword>
<dbReference type="EC" id="2.7.13.3" evidence="3"/>
<dbReference type="GO" id="GO:0005886">
    <property type="term" value="C:plasma membrane"/>
    <property type="evidence" value="ECO:0007669"/>
    <property type="project" value="TreeGrafter"/>
</dbReference>
<proteinExistence type="predicted"/>
<dbReference type="CDD" id="cd06225">
    <property type="entry name" value="HAMP"/>
    <property type="match status" value="1"/>
</dbReference>
<comment type="catalytic activity">
    <reaction evidence="1">
        <text>ATP + protein L-histidine = ADP + protein N-phospho-L-histidine.</text>
        <dbReference type="EC" id="2.7.13.3"/>
    </reaction>
</comment>
<dbReference type="SMART" id="SM00388">
    <property type="entry name" value="HisKA"/>
    <property type="match status" value="1"/>
</dbReference>
<dbReference type="FunFam" id="1.10.287.130:FF:000001">
    <property type="entry name" value="Two-component sensor histidine kinase"/>
    <property type="match status" value="1"/>
</dbReference>
<comment type="subcellular location">
    <subcellularLocation>
        <location evidence="2">Membrane</location>
    </subcellularLocation>
</comment>
<dbReference type="RefSeq" id="WP_086313909.1">
    <property type="nucleotide sequence ID" value="NZ_CP147244.1"/>
</dbReference>
<dbReference type="InterPro" id="IPR003594">
    <property type="entry name" value="HATPase_dom"/>
</dbReference>
<dbReference type="InterPro" id="IPR004358">
    <property type="entry name" value="Sig_transdc_His_kin-like_C"/>
</dbReference>
<feature type="transmembrane region" description="Helical" evidence="8">
    <location>
        <begin position="193"/>
        <end position="215"/>
    </location>
</feature>
<accession>A0AAQ3W7Y7</accession>
<dbReference type="InterPro" id="IPR003661">
    <property type="entry name" value="HisK_dim/P_dom"/>
</dbReference>